<organism evidence="2 3">
    <name type="scientific">Sipha flava</name>
    <name type="common">yellow sugarcane aphid</name>
    <dbReference type="NCBI Taxonomy" id="143950"/>
    <lineage>
        <taxon>Eukaryota</taxon>
        <taxon>Metazoa</taxon>
        <taxon>Ecdysozoa</taxon>
        <taxon>Arthropoda</taxon>
        <taxon>Hexapoda</taxon>
        <taxon>Insecta</taxon>
        <taxon>Pterygota</taxon>
        <taxon>Neoptera</taxon>
        <taxon>Paraneoptera</taxon>
        <taxon>Hemiptera</taxon>
        <taxon>Sternorrhyncha</taxon>
        <taxon>Aphidomorpha</taxon>
        <taxon>Aphidoidea</taxon>
        <taxon>Aphididae</taxon>
        <taxon>Sipha</taxon>
    </lineage>
</organism>
<dbReference type="GeneID" id="112694164"/>
<gene>
    <name evidence="3" type="primary">LOC112694164</name>
</gene>
<dbReference type="OrthoDB" id="6631540at2759"/>
<dbReference type="SUPFAM" id="SSF54001">
    <property type="entry name" value="Cysteine proteinases"/>
    <property type="match status" value="1"/>
</dbReference>
<proteinExistence type="predicted"/>
<dbReference type="InterPro" id="IPR028889">
    <property type="entry name" value="USP"/>
</dbReference>
<evidence type="ECO:0000313" key="2">
    <source>
        <dbReference type="Proteomes" id="UP000694846"/>
    </source>
</evidence>
<name>A0A8B8GQN5_9HEMI</name>
<dbReference type="PROSITE" id="PS50235">
    <property type="entry name" value="USP_3"/>
    <property type="match status" value="1"/>
</dbReference>
<reference evidence="3" key="1">
    <citation type="submission" date="2025-08" db="UniProtKB">
        <authorList>
            <consortium name="RefSeq"/>
        </authorList>
    </citation>
    <scope>IDENTIFICATION</scope>
    <source>
        <tissue evidence="3">Whole body</tissue>
    </source>
</reference>
<protein>
    <submittedName>
        <fullName evidence="3">Uncharacterized protein LOC112694164</fullName>
    </submittedName>
</protein>
<dbReference type="Proteomes" id="UP000694846">
    <property type="component" value="Unplaced"/>
</dbReference>
<sequence length="168" mass="19258">MDDLDIALLVCLEDEELSEDKKIVRKRKWRMKVEVCISINCNCSKEVVIKPTNHIIVELLSIPKDLIASGKYSHFDNSTKISQNYAGKVLLKLGDISKTIKMHGDVYNLRGVIAFNGSARQLRESCGHYKAYALRSNDQWQCYDDLKEQVLSKSSNFKVNTEILLYKK</sequence>
<dbReference type="RefSeq" id="XP_025425340.1">
    <property type="nucleotide sequence ID" value="XM_025569555.1"/>
</dbReference>
<dbReference type="InterPro" id="IPR038765">
    <property type="entry name" value="Papain-like_cys_pep_sf"/>
</dbReference>
<evidence type="ECO:0000259" key="1">
    <source>
        <dbReference type="PROSITE" id="PS50235"/>
    </source>
</evidence>
<keyword evidence="2" id="KW-1185">Reference proteome</keyword>
<dbReference type="Gene3D" id="3.90.70.10">
    <property type="entry name" value="Cysteine proteinases"/>
    <property type="match status" value="1"/>
</dbReference>
<accession>A0A8B8GQN5</accession>
<feature type="domain" description="USP" evidence="1">
    <location>
        <begin position="1"/>
        <end position="168"/>
    </location>
</feature>
<dbReference type="AlphaFoldDB" id="A0A8B8GQN5"/>
<evidence type="ECO:0000313" key="3">
    <source>
        <dbReference type="RefSeq" id="XP_025425340.1"/>
    </source>
</evidence>